<feature type="transmembrane region" description="Helical" evidence="14">
    <location>
        <begin position="398"/>
        <end position="419"/>
    </location>
</feature>
<dbReference type="PANTHER" id="PTHR32024:SF2">
    <property type="entry name" value="TRK SYSTEM POTASSIUM UPTAKE PROTEIN TRKG-RELATED"/>
    <property type="match status" value="1"/>
</dbReference>
<evidence type="ECO:0000256" key="7">
    <source>
        <dbReference type="ARBA" id="ARBA00022692"/>
    </source>
</evidence>
<evidence type="ECO:0000256" key="1">
    <source>
        <dbReference type="ARBA" id="ARBA00004429"/>
    </source>
</evidence>
<accession>A0A175VG78</accession>
<evidence type="ECO:0000256" key="3">
    <source>
        <dbReference type="ARBA" id="ARBA00022448"/>
    </source>
</evidence>
<keyword evidence="8 12" id="KW-0630">Potassium</keyword>
<gene>
    <name evidence="15" type="ORF">LCR_19520</name>
</gene>
<evidence type="ECO:0000256" key="4">
    <source>
        <dbReference type="ARBA" id="ARBA00022475"/>
    </source>
</evidence>
<dbReference type="PIRSF" id="PIRSF006247">
    <property type="entry name" value="TrkH"/>
    <property type="match status" value="1"/>
</dbReference>
<keyword evidence="10 12" id="KW-0406">Ion transport</keyword>
<keyword evidence="11 12" id="KW-0472">Membrane</keyword>
<comment type="caution">
    <text evidence="15">The sequence shown here is derived from an EMBL/GenBank/DDBJ whole genome shotgun (WGS) entry which is preliminary data.</text>
</comment>
<feature type="binding site" evidence="13">
    <location>
        <position position="111"/>
    </location>
    <ligand>
        <name>K(+)</name>
        <dbReference type="ChEBI" id="CHEBI:29103"/>
    </ligand>
</feature>
<evidence type="ECO:0000256" key="5">
    <source>
        <dbReference type="ARBA" id="ARBA00022519"/>
    </source>
</evidence>
<feature type="binding site" evidence="13">
    <location>
        <position position="112"/>
    </location>
    <ligand>
        <name>K(+)</name>
        <dbReference type="ChEBI" id="CHEBI:29103"/>
    </ligand>
</feature>
<evidence type="ECO:0000256" key="11">
    <source>
        <dbReference type="ARBA" id="ARBA00023136"/>
    </source>
</evidence>
<feature type="binding site" evidence="13">
    <location>
        <position position="438"/>
    </location>
    <ligand>
        <name>K(+)</name>
        <dbReference type="ChEBI" id="CHEBI:29103"/>
    </ligand>
</feature>
<name>A0A175VG78_AEREN</name>
<keyword evidence="13" id="KW-0479">Metal-binding</keyword>
<dbReference type="Pfam" id="PF02386">
    <property type="entry name" value="TrkH"/>
    <property type="match status" value="1"/>
</dbReference>
<feature type="transmembrane region" description="Helical" evidence="14">
    <location>
        <begin position="7"/>
        <end position="27"/>
    </location>
</feature>
<dbReference type="AlphaFoldDB" id="A0A175VG78"/>
<evidence type="ECO:0000256" key="12">
    <source>
        <dbReference type="PIRNR" id="PIRNR006247"/>
    </source>
</evidence>
<feature type="binding site" evidence="13">
    <location>
        <position position="437"/>
    </location>
    <ligand>
        <name>K(+)</name>
        <dbReference type="ChEBI" id="CHEBI:29103"/>
    </ligand>
</feature>
<keyword evidence="4 12" id="KW-1003">Cell membrane</keyword>
<evidence type="ECO:0000256" key="9">
    <source>
        <dbReference type="ARBA" id="ARBA00022989"/>
    </source>
</evidence>
<feature type="binding site" evidence="13">
    <location>
        <position position="221"/>
    </location>
    <ligand>
        <name>K(+)</name>
        <dbReference type="ChEBI" id="CHEBI:29103"/>
    </ligand>
</feature>
<evidence type="ECO:0000256" key="2">
    <source>
        <dbReference type="ARBA" id="ARBA00009137"/>
    </source>
</evidence>
<dbReference type="EMBL" id="JMGO02000010">
    <property type="protein sequence ID" value="KXU79477.1"/>
    <property type="molecule type" value="Genomic_DNA"/>
</dbReference>
<comment type="similarity">
    <text evidence="2 12">Belongs to the TrkH potassium transport family.</text>
</comment>
<feature type="transmembrane region" description="Helical" evidence="14">
    <location>
        <begin position="184"/>
        <end position="201"/>
    </location>
</feature>
<evidence type="ECO:0000256" key="14">
    <source>
        <dbReference type="SAM" id="Phobius"/>
    </source>
</evidence>
<feature type="binding site" evidence="13">
    <location>
        <position position="321"/>
    </location>
    <ligand>
        <name>K(+)</name>
        <dbReference type="ChEBI" id="CHEBI:29103"/>
    </ligand>
</feature>
<comment type="subcellular location">
    <subcellularLocation>
        <location evidence="1 12">Cell inner membrane</location>
        <topology evidence="1 12">Multi-pass membrane protein</topology>
    </subcellularLocation>
</comment>
<keyword evidence="7 14" id="KW-0812">Transmembrane</keyword>
<feature type="binding site" evidence="13">
    <location>
        <position position="320"/>
    </location>
    <ligand>
        <name>K(+)</name>
        <dbReference type="ChEBI" id="CHEBI:29103"/>
    </ligand>
</feature>
<keyword evidence="9 14" id="KW-1133">Transmembrane helix</keyword>
<dbReference type="GO" id="GO:0005886">
    <property type="term" value="C:plasma membrane"/>
    <property type="evidence" value="ECO:0007669"/>
    <property type="project" value="UniProtKB-SubCell"/>
</dbReference>
<dbReference type="Proteomes" id="UP000078435">
    <property type="component" value="Unassembled WGS sequence"/>
</dbReference>
<dbReference type="OrthoDB" id="9810952at2"/>
<dbReference type="InterPro" id="IPR004772">
    <property type="entry name" value="TrkH"/>
</dbReference>
<feature type="transmembrane region" description="Helical" evidence="14">
    <location>
        <begin position="237"/>
        <end position="258"/>
    </location>
</feature>
<reference evidence="15 16" key="1">
    <citation type="submission" date="2016-02" db="EMBL/GenBank/DDBJ databases">
        <title>Draft genome sequence of Aeromonas trota strain 1999lcr isolated from cerebrospinal fluid (CSF).</title>
        <authorList>
            <person name="Dallagassa C.B."/>
            <person name="Prediger K.C."/>
            <person name="Weiss V.A."/>
            <person name="Assis F.E."/>
            <person name="Baura V."/>
            <person name="Cruz L.M."/>
            <person name="Souza E.M."/>
            <person name="Pedrosa F.O."/>
            <person name="Fadel-Picheth C.M."/>
        </authorList>
    </citation>
    <scope>NUCLEOTIDE SEQUENCE [LARGE SCALE GENOMIC DNA]</scope>
    <source>
        <strain evidence="15 16">1999lcr</strain>
    </source>
</reference>
<keyword evidence="6 12" id="KW-0633">Potassium transport</keyword>
<dbReference type="NCBIfam" id="TIGR00933">
    <property type="entry name" value="2a38"/>
    <property type="match status" value="1"/>
</dbReference>
<evidence type="ECO:0000313" key="15">
    <source>
        <dbReference type="EMBL" id="KXU79477.1"/>
    </source>
</evidence>
<feature type="binding site" evidence="13">
    <location>
        <position position="220"/>
    </location>
    <ligand>
        <name>K(+)</name>
        <dbReference type="ChEBI" id="CHEBI:29103"/>
    </ligand>
</feature>
<organism evidence="15 16">
    <name type="scientific">Aeromonas enteropelogenes</name>
    <name type="common">Aeromonas trota</name>
    <dbReference type="NCBI Taxonomy" id="29489"/>
    <lineage>
        <taxon>Bacteria</taxon>
        <taxon>Pseudomonadati</taxon>
        <taxon>Pseudomonadota</taxon>
        <taxon>Gammaproteobacteria</taxon>
        <taxon>Aeromonadales</taxon>
        <taxon>Aeromonadaceae</taxon>
        <taxon>Aeromonas</taxon>
    </lineage>
</organism>
<dbReference type="PANTHER" id="PTHR32024">
    <property type="entry name" value="TRK SYSTEM POTASSIUM UPTAKE PROTEIN TRKG-RELATED"/>
    <property type="match status" value="1"/>
</dbReference>
<feature type="transmembrane region" description="Helical" evidence="14">
    <location>
        <begin position="334"/>
        <end position="356"/>
    </location>
</feature>
<feature type="transmembrane region" description="Helical" evidence="14">
    <location>
        <begin position="39"/>
        <end position="57"/>
    </location>
</feature>
<evidence type="ECO:0000256" key="8">
    <source>
        <dbReference type="ARBA" id="ARBA00022958"/>
    </source>
</evidence>
<feature type="transmembrane region" description="Helical" evidence="14">
    <location>
        <begin position="458"/>
        <end position="483"/>
    </location>
</feature>
<comment type="function">
    <text evidence="12">Low-affinity potassium transport system. Interacts with Trk system potassium uptake protein TrkA.</text>
</comment>
<keyword evidence="5 12" id="KW-0997">Cell inner membrane</keyword>
<keyword evidence="3 12" id="KW-0813">Transport</keyword>
<evidence type="ECO:0000256" key="13">
    <source>
        <dbReference type="PIRSR" id="PIRSR006247-1"/>
    </source>
</evidence>
<proteinExistence type="inferred from homology"/>
<evidence type="ECO:0000313" key="16">
    <source>
        <dbReference type="Proteomes" id="UP000078435"/>
    </source>
</evidence>
<dbReference type="InterPro" id="IPR003445">
    <property type="entry name" value="Cat_transpt"/>
</dbReference>
<feature type="transmembrane region" description="Helical" evidence="14">
    <location>
        <begin position="278"/>
        <end position="298"/>
    </location>
</feature>
<evidence type="ECO:0000256" key="6">
    <source>
        <dbReference type="ARBA" id="ARBA00022538"/>
    </source>
</evidence>
<dbReference type="RefSeq" id="WP_061476969.1">
    <property type="nucleotide sequence ID" value="NZ_AP027939.1"/>
</dbReference>
<evidence type="ECO:0000256" key="10">
    <source>
        <dbReference type="ARBA" id="ARBA00023065"/>
    </source>
</evidence>
<protein>
    <recommendedName>
        <fullName evidence="12">Trk system potassium uptake protein</fullName>
    </recommendedName>
</protein>
<dbReference type="GO" id="GO:0046872">
    <property type="term" value="F:metal ion binding"/>
    <property type="evidence" value="ECO:0007669"/>
    <property type="project" value="UniProtKB-KW"/>
</dbReference>
<feature type="transmembrane region" description="Helical" evidence="14">
    <location>
        <begin position="69"/>
        <end position="90"/>
    </location>
</feature>
<feature type="transmembrane region" description="Helical" evidence="14">
    <location>
        <begin position="133"/>
        <end position="153"/>
    </location>
</feature>
<sequence>MHILSIIRIVGLLVALFSSTMLLPALVAFGYRDGGGSEFVSAFVIALLLGVALWFPNRHHKRELGSREGFLIVVLFWTVLGSVGALPFMLGDVPDMSVSEAFFESFSGLTTTGATVLTGLDELPKAFLFYRQLLQWLGGMGIIVLAVAILPLLGIGGMQLYRAEIPGPVKDNKVTPRIAETAKALWYIYLFITTVCALAFWAAGMTLFDAICHSFATVAIGGFSTHDASMGYFNSSTINLITVIFLLIAGVNFTLHFAAFTHRPLRIGVYLRDPEVKVFLAIQLALTLVCFLVLMAHGNYDSWKETLDHALFQSVSIATTAGFSTAGFAEWPLFLPVLLMFSSFVGGCAGSTGGGIKVVRLMLLHLQGVRELKRLIHPRAVYRIKLGNKALSERVIEAVWGFFAAYAIIFILCMLGLMATGMDELTAFSAVVATLNNLGPGLGAVAPHFADTSETAKWIMILAMLFGRLEIFTLLVLFTPAFWRS</sequence>
<dbReference type="GO" id="GO:0015379">
    <property type="term" value="F:potassium:chloride symporter activity"/>
    <property type="evidence" value="ECO:0007669"/>
    <property type="project" value="InterPro"/>
</dbReference>